<comment type="caution">
    <text evidence="1">The sequence shown here is derived from an EMBL/GenBank/DDBJ whole genome shotgun (WGS) entry which is preliminary data.</text>
</comment>
<evidence type="ECO:0008006" key="3">
    <source>
        <dbReference type="Google" id="ProtNLM"/>
    </source>
</evidence>
<protein>
    <recommendedName>
        <fullName evidence="3">VCBS repeat-containing protein</fullName>
    </recommendedName>
</protein>
<accession>A0AA37IYK4</accession>
<dbReference type="Proteomes" id="UP001055185">
    <property type="component" value="Unassembled WGS sequence"/>
</dbReference>
<evidence type="ECO:0000313" key="1">
    <source>
        <dbReference type="EMBL" id="GJN64689.1"/>
    </source>
</evidence>
<dbReference type="RefSeq" id="WP_238316882.1">
    <property type="nucleotide sequence ID" value="NZ_BQKV01000041.1"/>
</dbReference>
<organism evidence="1 2">
    <name type="scientific">Faecalibacterium gallinarum</name>
    <dbReference type="NCBI Taxonomy" id="2903556"/>
    <lineage>
        <taxon>Bacteria</taxon>
        <taxon>Bacillati</taxon>
        <taxon>Bacillota</taxon>
        <taxon>Clostridia</taxon>
        <taxon>Eubacteriales</taxon>
        <taxon>Oscillospiraceae</taxon>
        <taxon>Faecalibacterium</taxon>
    </lineage>
</organism>
<evidence type="ECO:0000313" key="2">
    <source>
        <dbReference type="Proteomes" id="UP001055185"/>
    </source>
</evidence>
<keyword evidence="2" id="KW-1185">Reference proteome</keyword>
<proteinExistence type="predicted"/>
<reference evidence="1" key="1">
    <citation type="journal article" date="2022" name="Int. J. Syst. Evol. Microbiol.">
        <title>Genome-based, phenotypic and chemotaxonomic classification of Faecalibacterium strains: proposal of three novel species Faecalibacterium duncaniae sp. nov., Faecalibacterium hattorii sp. nov. and Faecalibacterium gallinarum sp. nov. .</title>
        <authorList>
            <person name="Sakamoto M."/>
            <person name="Sakurai N."/>
            <person name="Tanno H."/>
            <person name="Iino T."/>
            <person name="Ohkuma M."/>
            <person name="Endo A."/>
        </authorList>
    </citation>
    <scope>NUCLEOTIDE SEQUENCE</scope>
    <source>
        <strain evidence="1">JCM 17207</strain>
    </source>
</reference>
<dbReference type="SUPFAM" id="SSF69318">
    <property type="entry name" value="Integrin alpha N-terminal domain"/>
    <property type="match status" value="1"/>
</dbReference>
<sequence>MKRRARILAGLLACLMLAGCNGFLGSRASMEELLRAPQLAGDYGMIQSALNEWLGESAQLKYPLSGELVSPFLMSDYDGDGVQDAAVLYTTSGTPNVCLALLQRDTEGKWKVKDAIEGLTESVDSVRFAHLQEGGADQIVLGYAASPEEYYLAVYSYADGQILSILEQPCEQYLIEQITSKSCEDLILMGTSEEGGVQIELLTSDREGGFRQVAVMGLFPDRFVGCASLAAGVGADGGQYLVLDGWTGVSGTNLASVLLRFNEETQQMEPAQQIGTNELYEASFRNVSTLISQDLDGDGVVEIPTQPEEAGLLNMSQGRRMDFIVWMDYTSPQPQKSFGLLDEEMGYYLELPMEWEGNLLLTDSTEYENAVELRSLDGEQLYMTVRIAGTAESSVGWTRLGVIASRQIQARLEPDAVIEDPLYRLSRSLYIL</sequence>
<dbReference type="EMBL" id="BQKV01000041">
    <property type="protein sequence ID" value="GJN64689.1"/>
    <property type="molecule type" value="Genomic_DNA"/>
</dbReference>
<gene>
    <name evidence="1" type="ORF">JCM17207_13140</name>
</gene>
<dbReference type="PROSITE" id="PS51257">
    <property type="entry name" value="PROKAR_LIPOPROTEIN"/>
    <property type="match status" value="1"/>
</dbReference>
<dbReference type="InterPro" id="IPR028994">
    <property type="entry name" value="Integrin_alpha_N"/>
</dbReference>
<name>A0AA37IYK4_9FIRM</name>
<dbReference type="AlphaFoldDB" id="A0AA37IYK4"/>